<dbReference type="PANTHER" id="PTHR35336">
    <property type="entry name" value="ADENOSYLCOBINAMIDE AMIDOHYDROLASE"/>
    <property type="match status" value="1"/>
</dbReference>
<proteinExistence type="predicted"/>
<gene>
    <name evidence="1" type="ORF">AC477_02065</name>
</gene>
<protein>
    <recommendedName>
        <fullName evidence="3">Adenosylcobinamide amidohydrolase</fullName>
    </recommendedName>
</protein>
<organism evidence="1 2">
    <name type="scientific">miscellaneous Crenarchaeota group-1 archaeon SG8-32-1</name>
    <dbReference type="NCBI Taxonomy" id="1685124"/>
    <lineage>
        <taxon>Archaea</taxon>
        <taxon>Candidatus Bathyarchaeota</taxon>
        <taxon>MCG-1</taxon>
    </lineage>
</organism>
<evidence type="ECO:0000313" key="2">
    <source>
        <dbReference type="Proteomes" id="UP000037237"/>
    </source>
</evidence>
<comment type="caution">
    <text evidence="1">The sequence shown here is derived from an EMBL/GenBank/DDBJ whole genome shotgun (WGS) entry which is preliminary data.</text>
</comment>
<dbReference type="PANTHER" id="PTHR35336:SF5">
    <property type="entry name" value="ADENOSYLCOBINAMIDE AMIDOHYDROLASE"/>
    <property type="match status" value="1"/>
</dbReference>
<dbReference type="InterPro" id="IPR002808">
    <property type="entry name" value="AdoCbi_amidolase"/>
</dbReference>
<dbReference type="Proteomes" id="UP000037237">
    <property type="component" value="Unassembled WGS sequence"/>
</dbReference>
<sequence>MKLETNIRSVEAEIQDNKLVLRSKTPLKILSSAVLNGGPCDSKCIINYQVPEDAGSDLDDEVHKEAGDFLREEITKMGFTQNEVVAIMTAAKMKNVELVKLKFEDLGLATFITAGAYFAATAGDEIASKQTAFPFKKWGTINIIILIDGNLAENCMVNAIVTATEAKAAALRELDVRSRFSGEIATGTVTDSVVIACTKRGHIIEYAGTGTTLGELIGKSVKMALKKAIYKQEKLVSNRPLTKRLEERGVTVEGMTNLFSQIRPILRENPEKRRQFIKELEEVLSDQNIAALVVAGLRFDEDAKNDLIPENPANGYGRSFIFGKILQKAVIEYMSKDQTSSKLVRPDYLSSTVSDKLGWFSRSVLSAVMHSVYLNVVSKNPKDESNNKI</sequence>
<dbReference type="Gene3D" id="1.10.3760.10">
    <property type="entry name" value="PgpA-like"/>
    <property type="match status" value="1"/>
</dbReference>
<dbReference type="AlphaFoldDB" id="A0A0M0BWT2"/>
<evidence type="ECO:0000313" key="1">
    <source>
        <dbReference type="EMBL" id="KON33078.1"/>
    </source>
</evidence>
<reference evidence="1 2" key="1">
    <citation type="submission" date="2015-06" db="EMBL/GenBank/DDBJ databases">
        <title>New insights into the roles of widespread benthic archaea in carbon and nitrogen cycling.</title>
        <authorList>
            <person name="Lazar C.S."/>
            <person name="Baker B.J."/>
            <person name="Seitz K.W."/>
            <person name="Hyde A.S."/>
            <person name="Dick G.J."/>
            <person name="Hinrichs K.-U."/>
            <person name="Teske A.P."/>
        </authorList>
    </citation>
    <scope>NUCLEOTIDE SEQUENCE [LARGE SCALE GENOMIC DNA]</scope>
    <source>
        <strain evidence="1">SG8-32-1</strain>
    </source>
</reference>
<evidence type="ECO:0008006" key="3">
    <source>
        <dbReference type="Google" id="ProtNLM"/>
    </source>
</evidence>
<name>A0A0M0BWT2_9ARCH</name>
<dbReference type="EMBL" id="LFWU01000042">
    <property type="protein sequence ID" value="KON33078.1"/>
    <property type="molecule type" value="Genomic_DNA"/>
</dbReference>
<dbReference type="InterPro" id="IPR052209">
    <property type="entry name" value="CbiZ"/>
</dbReference>
<dbReference type="Pfam" id="PF01955">
    <property type="entry name" value="CbiZ"/>
    <property type="match status" value="1"/>
</dbReference>
<accession>A0A0M0BWT2</accession>